<gene>
    <name evidence="1" type="ORF">GMARGA_LOCUS35112</name>
</gene>
<dbReference type="InterPro" id="IPR012337">
    <property type="entry name" value="RNaseH-like_sf"/>
</dbReference>
<sequence length="201" mass="23648">MRSWKRKDEPYNLFYNSICETPIKWWHSIYIDNDQDQLQQLALRLFSIVPSQAVCERNFSMLKWFYGDKRTRLCLFQIEDMAKIRSYYFSNSDKKLQLYGKNLNNRELSESINTSMVTYDLLETLDDNTNNSETNESEYLEDLTLNIADLVDLMLTKFLASGDAIFSSEPITTNRAKDIGNMIYDSSELAHRQIVLQNKED</sequence>
<evidence type="ECO:0000313" key="1">
    <source>
        <dbReference type="EMBL" id="CAG8840851.1"/>
    </source>
</evidence>
<organism evidence="1 2">
    <name type="scientific">Gigaspora margarita</name>
    <dbReference type="NCBI Taxonomy" id="4874"/>
    <lineage>
        <taxon>Eukaryota</taxon>
        <taxon>Fungi</taxon>
        <taxon>Fungi incertae sedis</taxon>
        <taxon>Mucoromycota</taxon>
        <taxon>Glomeromycotina</taxon>
        <taxon>Glomeromycetes</taxon>
        <taxon>Diversisporales</taxon>
        <taxon>Gigasporaceae</taxon>
        <taxon>Gigaspora</taxon>
    </lineage>
</organism>
<keyword evidence="2" id="KW-1185">Reference proteome</keyword>
<evidence type="ECO:0000313" key="2">
    <source>
        <dbReference type="Proteomes" id="UP000789901"/>
    </source>
</evidence>
<dbReference type="Proteomes" id="UP000789901">
    <property type="component" value="Unassembled WGS sequence"/>
</dbReference>
<protein>
    <submittedName>
        <fullName evidence="1">6198_t:CDS:1</fullName>
    </submittedName>
</protein>
<comment type="caution">
    <text evidence="1">The sequence shown here is derived from an EMBL/GenBank/DDBJ whole genome shotgun (WGS) entry which is preliminary data.</text>
</comment>
<proteinExistence type="predicted"/>
<accession>A0ABN7WUJ7</accession>
<name>A0ABN7WUJ7_GIGMA</name>
<dbReference type="SUPFAM" id="SSF53098">
    <property type="entry name" value="Ribonuclease H-like"/>
    <property type="match status" value="1"/>
</dbReference>
<dbReference type="EMBL" id="CAJVQB010063933">
    <property type="protein sequence ID" value="CAG8840851.1"/>
    <property type="molecule type" value="Genomic_DNA"/>
</dbReference>
<reference evidence="1 2" key="1">
    <citation type="submission" date="2021-06" db="EMBL/GenBank/DDBJ databases">
        <authorList>
            <person name="Kallberg Y."/>
            <person name="Tangrot J."/>
            <person name="Rosling A."/>
        </authorList>
    </citation>
    <scope>NUCLEOTIDE SEQUENCE [LARGE SCALE GENOMIC DNA]</scope>
    <source>
        <strain evidence="1 2">120-4 pot B 10/14</strain>
    </source>
</reference>